<dbReference type="GO" id="GO:0005737">
    <property type="term" value="C:cytoplasm"/>
    <property type="evidence" value="ECO:0007669"/>
    <property type="project" value="UniProtKB-SubCell"/>
</dbReference>
<feature type="repeat" description="WD" evidence="11">
    <location>
        <begin position="323"/>
        <end position="357"/>
    </location>
</feature>
<keyword evidence="9" id="KW-0677">Repeat</keyword>
<dbReference type="EMBL" id="CAHIKZ030000757">
    <property type="protein sequence ID" value="CAE1237158.1"/>
    <property type="molecule type" value="Genomic_DNA"/>
</dbReference>
<comment type="similarity">
    <text evidence="4">Belongs to the WD repeat ELP2 family.</text>
</comment>
<dbReference type="PROSITE" id="PS50082">
    <property type="entry name" value="WD_REPEATS_2"/>
    <property type="match status" value="3"/>
</dbReference>
<evidence type="ECO:0000256" key="1">
    <source>
        <dbReference type="ARBA" id="ARBA00004123"/>
    </source>
</evidence>
<dbReference type="FunFam" id="2.130.10.10:FF:000400">
    <property type="entry name" value="Elongator acetyltransferase complex subunit 2"/>
    <property type="match status" value="1"/>
</dbReference>
<evidence type="ECO:0000256" key="11">
    <source>
        <dbReference type="PROSITE-ProRule" id="PRU00221"/>
    </source>
</evidence>
<keyword evidence="12" id="KW-0472">Membrane</keyword>
<dbReference type="OrthoDB" id="27911at2759"/>
<evidence type="ECO:0000256" key="2">
    <source>
        <dbReference type="ARBA" id="ARBA00004496"/>
    </source>
</evidence>
<comment type="caution">
    <text evidence="13">The sequence shown here is derived from an EMBL/GenBank/DDBJ whole genome shotgun (WGS) entry which is preliminary data.</text>
</comment>
<protein>
    <recommendedName>
        <fullName evidence="5">Elongator complex protein 2</fullName>
    </recommendedName>
</protein>
<organism evidence="13 14">
    <name type="scientific">Acanthosepion pharaonis</name>
    <name type="common">Pharaoh cuttlefish</name>
    <name type="synonym">Sepia pharaonis</name>
    <dbReference type="NCBI Taxonomy" id="158019"/>
    <lineage>
        <taxon>Eukaryota</taxon>
        <taxon>Metazoa</taxon>
        <taxon>Spiralia</taxon>
        <taxon>Lophotrochozoa</taxon>
        <taxon>Mollusca</taxon>
        <taxon>Cephalopoda</taxon>
        <taxon>Coleoidea</taxon>
        <taxon>Decapodiformes</taxon>
        <taxon>Sepiida</taxon>
        <taxon>Sepiina</taxon>
        <taxon>Sepiidae</taxon>
        <taxon>Acanthosepion</taxon>
    </lineage>
</organism>
<evidence type="ECO:0000256" key="3">
    <source>
        <dbReference type="ARBA" id="ARBA00005043"/>
    </source>
</evidence>
<dbReference type="UniPathway" id="UPA00988"/>
<dbReference type="Gene3D" id="2.130.10.10">
    <property type="entry name" value="YVTN repeat-like/Quinoprotein amine dehydrogenase"/>
    <property type="match status" value="5"/>
</dbReference>
<accession>A0A812BKT1</accession>
<dbReference type="Proteomes" id="UP000597762">
    <property type="component" value="Unassembled WGS sequence"/>
</dbReference>
<evidence type="ECO:0000256" key="9">
    <source>
        <dbReference type="ARBA" id="ARBA00022737"/>
    </source>
</evidence>
<feature type="repeat" description="WD" evidence="11">
    <location>
        <begin position="790"/>
        <end position="822"/>
    </location>
</feature>
<evidence type="ECO:0000256" key="4">
    <source>
        <dbReference type="ARBA" id="ARBA00005881"/>
    </source>
</evidence>
<evidence type="ECO:0000256" key="6">
    <source>
        <dbReference type="ARBA" id="ARBA00022490"/>
    </source>
</evidence>
<dbReference type="InterPro" id="IPR001680">
    <property type="entry name" value="WD40_rpt"/>
</dbReference>
<dbReference type="GO" id="GO:0005634">
    <property type="term" value="C:nucleus"/>
    <property type="evidence" value="ECO:0007669"/>
    <property type="project" value="UniProtKB-SubCell"/>
</dbReference>
<keyword evidence="12" id="KW-0812">Transmembrane</keyword>
<reference evidence="13" key="1">
    <citation type="submission" date="2021-01" db="EMBL/GenBank/DDBJ databases">
        <authorList>
            <person name="Li R."/>
            <person name="Bekaert M."/>
        </authorList>
    </citation>
    <scope>NUCLEOTIDE SEQUENCE</scope>
    <source>
        <strain evidence="13">Farmed</strain>
    </source>
</reference>
<feature type="transmembrane region" description="Helical" evidence="12">
    <location>
        <begin position="188"/>
        <end position="209"/>
    </location>
</feature>
<sequence length="948" mass="105618">MVDVSTCYISCGCNNSPHAADWGKNGLVCYGSCNSVAIYQPQFSNPEEKASASILCSLKGHKAKVNCVRWIRTNEDAENEIVSGSVDKTAIVWKYKNNQYVLSQVLSGHNGSVTVVDALEVPNLKMENKTPNNGVHTLMVTSSADSTVIVWHRLNSEDFENIQTLSFKNGFALDVSLVSVANSSGSSLIVLFSFFLLSVSFFAFCFLSLSLCVFFPSLSVFSSPLSLCFLPLSLCVFFPSLSVFSSPLSLCFLPLSLCVFFPSLSVFSSPPSVFSSPPSLSVFSPPPSLSKLKESAIMACGCDDQKVHLYVWQSNQFMPSLSLFGHEDWVRGVQFCTDDKGDVLLASCGQDYAVRIWCISPKSEDNNDNAQETSVHELPLTENLKMKGKVLNFHSKGIQHNYTVTLESVLHGHEGWIYSVHWHPTIKTENGYHQPMKLLTASMDKTMIIWAPDEDAGVWVEQIRVGEVGGNTLGLYGGVFSPQGDSILAHGYQGALHQWTLDQKQNWIPAVTSGGHFKGVEDIAWDPVGGHFLLSVSTDQTCRLHAAWVMTKQKLAWYEIARPQIHGYDLQGITILNRYKYVSAADEKVLRVFDAPKNFIENFCNIAQLDIEQELKNKEFSSVPEGASVPALGLSNKAVYQEKDKINEDEERIEPHPNELYPEVYFASLSLHEPPTEEHLLQNTLWPETQKLYGHGYEVFSVASDPQGQFLASACKASKSEYAGIILWDCNQWTQLATLSGASLTVTQLAFSHDGQYLLSVSRDRTWTLYKRTQDGDLPFKMIASVNKKTSSHSRVIWACCWSHNDKFFLTASRDKKVTAWKCPDQENDSPKIMGSLVLETSVTAVDMAPTLTPCQRYLVALGLESGLIYLYTWSPDSETTDQWQQLTVLDTISHHLTVKRLRFRHQLGILGDDDENQREGKNGCKFQLASCSDDHSVRIFNIQLSPT</sequence>
<feature type="transmembrane region" description="Helical" evidence="12">
    <location>
        <begin position="221"/>
        <end position="241"/>
    </location>
</feature>
<comment type="pathway">
    <text evidence="3">tRNA modification; 5-methoxycarbonylmethyl-2-thiouridine-tRNA biosynthesis.</text>
</comment>
<evidence type="ECO:0000313" key="13">
    <source>
        <dbReference type="EMBL" id="CAE1237158.1"/>
    </source>
</evidence>
<dbReference type="InterPro" id="IPR036322">
    <property type="entry name" value="WD40_repeat_dom_sf"/>
</dbReference>
<dbReference type="SUPFAM" id="SSF50998">
    <property type="entry name" value="Quinoprotein alcohol dehydrogenase-like"/>
    <property type="match status" value="1"/>
</dbReference>
<gene>
    <name evidence="13" type="ORF">SPHA_20615</name>
</gene>
<dbReference type="SMART" id="SM00320">
    <property type="entry name" value="WD40"/>
    <property type="match status" value="9"/>
</dbReference>
<dbReference type="SUPFAM" id="SSF50978">
    <property type="entry name" value="WD40 repeat-like"/>
    <property type="match status" value="1"/>
</dbReference>
<evidence type="ECO:0000256" key="7">
    <source>
        <dbReference type="ARBA" id="ARBA00022574"/>
    </source>
</evidence>
<keyword evidence="14" id="KW-1185">Reference proteome</keyword>
<dbReference type="Pfam" id="PF00400">
    <property type="entry name" value="WD40"/>
    <property type="match status" value="7"/>
</dbReference>
<feature type="repeat" description="WD" evidence="11">
    <location>
        <begin position="58"/>
        <end position="103"/>
    </location>
</feature>
<evidence type="ECO:0000256" key="12">
    <source>
        <dbReference type="SAM" id="Phobius"/>
    </source>
</evidence>
<evidence type="ECO:0000256" key="8">
    <source>
        <dbReference type="ARBA" id="ARBA00022694"/>
    </source>
</evidence>
<name>A0A812BKT1_ACAPH</name>
<keyword evidence="7 11" id="KW-0853">WD repeat</keyword>
<dbReference type="InterPro" id="IPR015943">
    <property type="entry name" value="WD40/YVTN_repeat-like_dom_sf"/>
</dbReference>
<keyword evidence="12" id="KW-1133">Transmembrane helix</keyword>
<keyword evidence="8" id="KW-0819">tRNA processing</keyword>
<evidence type="ECO:0000313" key="14">
    <source>
        <dbReference type="Proteomes" id="UP000597762"/>
    </source>
</evidence>
<proteinExistence type="inferred from homology"/>
<dbReference type="PANTHER" id="PTHR44111">
    <property type="entry name" value="ELONGATOR COMPLEX PROTEIN 2"/>
    <property type="match status" value="1"/>
</dbReference>
<dbReference type="InterPro" id="IPR037289">
    <property type="entry name" value="Elp2"/>
</dbReference>
<evidence type="ECO:0000256" key="5">
    <source>
        <dbReference type="ARBA" id="ARBA00020267"/>
    </source>
</evidence>
<comment type="subcellular location">
    <subcellularLocation>
        <location evidence="2">Cytoplasm</location>
    </subcellularLocation>
    <subcellularLocation>
        <location evidence="1">Nucleus</location>
    </subcellularLocation>
</comment>
<dbReference type="AlphaFoldDB" id="A0A812BKT1"/>
<evidence type="ECO:0000256" key="10">
    <source>
        <dbReference type="ARBA" id="ARBA00023242"/>
    </source>
</evidence>
<keyword evidence="10" id="KW-0539">Nucleus</keyword>
<dbReference type="GO" id="GO:0033588">
    <property type="term" value="C:elongator holoenzyme complex"/>
    <property type="evidence" value="ECO:0007669"/>
    <property type="project" value="InterPro"/>
</dbReference>
<dbReference type="PANTHER" id="PTHR44111:SF1">
    <property type="entry name" value="ELONGATOR COMPLEX PROTEIN 2"/>
    <property type="match status" value="1"/>
</dbReference>
<keyword evidence="6" id="KW-0963">Cytoplasm</keyword>
<dbReference type="GO" id="GO:0002098">
    <property type="term" value="P:tRNA wobble uridine modification"/>
    <property type="evidence" value="ECO:0007669"/>
    <property type="project" value="InterPro"/>
</dbReference>
<dbReference type="InterPro" id="IPR011047">
    <property type="entry name" value="Quinoprotein_ADH-like_sf"/>
</dbReference>